<accession>E6R8P7</accession>
<keyword evidence="2" id="KW-1185">Reference proteome</keyword>
<dbReference type="VEuPathDB" id="FungiDB:CGB_F6130W"/>
<dbReference type="EMBL" id="CP000291">
    <property type="protein sequence ID" value="ADV23158.1"/>
    <property type="molecule type" value="Genomic_DNA"/>
</dbReference>
<name>E6R8P7_CRYGW</name>
<dbReference type="GeneID" id="10190537"/>
<proteinExistence type="predicted"/>
<dbReference type="OrthoDB" id="10587168at2759"/>
<organism evidence="1 2">
    <name type="scientific">Cryptococcus gattii serotype B (strain WM276 / ATCC MYA-4071)</name>
    <name type="common">Filobasidiella gattii</name>
    <name type="synonym">Cryptococcus bacillisporus</name>
    <dbReference type="NCBI Taxonomy" id="367775"/>
    <lineage>
        <taxon>Eukaryota</taxon>
        <taxon>Fungi</taxon>
        <taxon>Dikarya</taxon>
        <taxon>Basidiomycota</taxon>
        <taxon>Agaricomycotina</taxon>
        <taxon>Tremellomycetes</taxon>
        <taxon>Tremellales</taxon>
        <taxon>Cryptococcaceae</taxon>
        <taxon>Cryptococcus</taxon>
        <taxon>Cryptococcus gattii species complex</taxon>
    </lineage>
</organism>
<gene>
    <name evidence="1" type="ordered locus">CGB_F6130W</name>
</gene>
<evidence type="ECO:0000313" key="2">
    <source>
        <dbReference type="Proteomes" id="UP000007805"/>
    </source>
</evidence>
<sequence>MADKPPNVTMTIMFIGDAVVPADFSADVWATCSDGTFVESLADMEACHDSMDFAKGLGIDASLAPWICSLQNKLQGAGSLLLAPWSAFNTASTGPHTTHIHTVFAALTVTVAAHNTDHGLAPLQHSFTAAVRHQYCYDL</sequence>
<protein>
    <submittedName>
        <fullName evidence="1">Uncharacterized protein</fullName>
    </submittedName>
</protein>
<evidence type="ECO:0000313" key="1">
    <source>
        <dbReference type="EMBL" id="ADV23158.1"/>
    </source>
</evidence>
<reference evidence="1 2" key="1">
    <citation type="journal article" date="2011" name="MBio">
        <title>Genome variation in Cryptococcus gattii, an emerging pathogen of immunocompetent hosts.</title>
        <authorList>
            <person name="D'Souza C.A."/>
            <person name="Kronstad J.W."/>
            <person name="Taylor G."/>
            <person name="Warren R."/>
            <person name="Yuen M."/>
            <person name="Hu G."/>
            <person name="Jung W.H."/>
            <person name="Sham A."/>
            <person name="Kidd S.E."/>
            <person name="Tangen K."/>
            <person name="Lee N."/>
            <person name="Zeilmaker T."/>
            <person name="Sawkins J."/>
            <person name="McVicker G."/>
            <person name="Shah S."/>
            <person name="Gnerre S."/>
            <person name="Griggs A."/>
            <person name="Zeng Q."/>
            <person name="Bartlett K."/>
            <person name="Li W."/>
            <person name="Wang X."/>
            <person name="Heitman J."/>
            <person name="Stajich J.E."/>
            <person name="Fraser J.A."/>
            <person name="Meyer W."/>
            <person name="Carter D."/>
            <person name="Schein J."/>
            <person name="Krzywinski M."/>
            <person name="Kwon-Chung K.J."/>
            <person name="Varma A."/>
            <person name="Wang J."/>
            <person name="Brunham R."/>
            <person name="Fyfe M."/>
            <person name="Ouellette B.F."/>
            <person name="Siddiqui A."/>
            <person name="Marra M."/>
            <person name="Jones S."/>
            <person name="Holt R."/>
            <person name="Birren B.W."/>
            <person name="Galagan J.E."/>
            <person name="Cuomo C.A."/>
        </authorList>
    </citation>
    <scope>NUCLEOTIDE SEQUENCE [LARGE SCALE GENOMIC DNA]</scope>
    <source>
        <strain evidence="2">WM276 / ATCC MYA-4071</strain>
    </source>
</reference>
<dbReference type="RefSeq" id="XP_003194945.1">
    <property type="nucleotide sequence ID" value="XM_003194897.1"/>
</dbReference>
<dbReference type="Proteomes" id="UP000007805">
    <property type="component" value="Chromosome F"/>
</dbReference>
<dbReference type="KEGG" id="cgi:CGB_F6130W"/>
<dbReference type="AlphaFoldDB" id="E6R8P7"/>
<dbReference type="HOGENOM" id="CLU_1844996_0_0_1"/>
<reference key="2">
    <citation type="journal article" date="2011" name="MBio">
        <title>Genome variation in Cryptococcus gattii, an emerging pathogen of immunocompetent hosts.</title>
        <authorList>
            <person name="D'Souza C.A."/>
            <person name="Kronstad J.W."/>
            <person name="Taylor G."/>
            <person name="Warren R."/>
            <person name="Yuen M."/>
            <person name="Hu G."/>
            <person name="Jung W.H."/>
            <person name="Sham A."/>
            <person name="Kidd S.E."/>
            <person name="Tangen K."/>
            <person name="Lee N."/>
            <person name="Zeilmaker T."/>
            <person name="Sawkins J."/>
            <person name="McVicker G."/>
            <person name="Shah S."/>
            <person name="Gnerre S."/>
            <person name="Griggs A."/>
            <person name="Zeng Q."/>
            <person name="Bartlett K."/>
            <person name="Li W."/>
            <person name="Wang X."/>
            <person name="Heitman J."/>
            <person name="Stajich J.E."/>
            <person name="Fraser J.A."/>
            <person name="Meyer W."/>
            <person name="Carter D."/>
            <person name="Schein J."/>
            <person name="Krzywinski M."/>
            <person name="Kwong-Chung K.J."/>
            <person name="Varma A."/>
            <person name="Wang J."/>
            <person name="Brunham R."/>
            <person name="Fyfe M."/>
            <person name="Ouellette B.F.F."/>
            <person name="Siddiqui A."/>
            <person name="Marra M."/>
            <person name="Jones S."/>
            <person name="Holt R."/>
            <person name="Birren B.W."/>
            <person name="Galagan J.E."/>
            <person name="Cuomo C.A."/>
        </authorList>
    </citation>
    <scope>NUCLEOTIDE SEQUENCE</scope>
    <source>
        <strain>WM276</strain>
    </source>
</reference>